<evidence type="ECO:0000256" key="1">
    <source>
        <dbReference type="SAM" id="Phobius"/>
    </source>
</evidence>
<organism evidence="2 3">
    <name type="scientific">Chlorogloeopsis fritschii PCC 6912</name>
    <dbReference type="NCBI Taxonomy" id="211165"/>
    <lineage>
        <taxon>Bacteria</taxon>
        <taxon>Bacillati</taxon>
        <taxon>Cyanobacteriota</taxon>
        <taxon>Cyanophyceae</taxon>
        <taxon>Nostocales</taxon>
        <taxon>Chlorogloeopsidaceae</taxon>
        <taxon>Chlorogloeopsis</taxon>
    </lineage>
</organism>
<evidence type="ECO:0000313" key="2">
    <source>
        <dbReference type="EMBL" id="RUR84683.1"/>
    </source>
</evidence>
<feature type="transmembrane region" description="Helical" evidence="1">
    <location>
        <begin position="36"/>
        <end position="59"/>
    </location>
</feature>
<gene>
    <name evidence="2" type="ORF">PCC6912_15780</name>
</gene>
<keyword evidence="3" id="KW-1185">Reference proteome</keyword>
<name>A0A433NNA5_CHLFR</name>
<keyword evidence="1" id="KW-0812">Transmembrane</keyword>
<feature type="transmembrane region" description="Helical" evidence="1">
    <location>
        <begin position="100"/>
        <end position="121"/>
    </location>
</feature>
<comment type="caution">
    <text evidence="2">The sequence shown here is derived from an EMBL/GenBank/DDBJ whole genome shotgun (WGS) entry which is preliminary data.</text>
</comment>
<sequence>MKNTQIVQKSPTVQTPAPETIENTKRISAINLLTQYPWLLLGGVLVVFLSSAAVALYSLGYVGRVETASEDTTAVQEFELESAATAYAQTASASSNPLPLWMIAAIALSCASGCLVIFRWLNHPIKKPKIQRNIRRYQSRSTPRPFPKLEPPPTKNLPVYVPRSARKTFTMPDEKKPVVTVLPPEENLNQDEESLAKTLDLRKQTSLSTLLRK</sequence>
<evidence type="ECO:0008006" key="4">
    <source>
        <dbReference type="Google" id="ProtNLM"/>
    </source>
</evidence>
<keyword evidence="1" id="KW-0472">Membrane</keyword>
<dbReference type="RefSeq" id="WP_016875617.1">
    <property type="nucleotide sequence ID" value="NZ_AJLN01000100.1"/>
</dbReference>
<dbReference type="AlphaFoldDB" id="A0A433NNA5"/>
<accession>A0A433NNA5</accession>
<dbReference type="OrthoDB" id="512299at2"/>
<protein>
    <recommendedName>
        <fullName evidence="4">Transmembrane protein</fullName>
    </recommendedName>
</protein>
<dbReference type="Proteomes" id="UP000268857">
    <property type="component" value="Unassembled WGS sequence"/>
</dbReference>
<dbReference type="EMBL" id="RSCJ01000004">
    <property type="protein sequence ID" value="RUR84683.1"/>
    <property type="molecule type" value="Genomic_DNA"/>
</dbReference>
<keyword evidence="1" id="KW-1133">Transmembrane helix</keyword>
<proteinExistence type="predicted"/>
<evidence type="ECO:0000313" key="3">
    <source>
        <dbReference type="Proteomes" id="UP000268857"/>
    </source>
</evidence>
<reference evidence="2 3" key="1">
    <citation type="journal article" date="2019" name="Genome Biol. Evol.">
        <title>Day and night: Metabolic profiles and evolutionary relationships of six axenic non-marine cyanobacteria.</title>
        <authorList>
            <person name="Will S.E."/>
            <person name="Henke P."/>
            <person name="Boedeker C."/>
            <person name="Huang S."/>
            <person name="Brinkmann H."/>
            <person name="Rohde M."/>
            <person name="Jarek M."/>
            <person name="Friedl T."/>
            <person name="Seufert S."/>
            <person name="Schumacher M."/>
            <person name="Overmann J."/>
            <person name="Neumann-Schaal M."/>
            <person name="Petersen J."/>
        </authorList>
    </citation>
    <scope>NUCLEOTIDE SEQUENCE [LARGE SCALE GENOMIC DNA]</scope>
    <source>
        <strain evidence="2 3">PCC 6912</strain>
    </source>
</reference>